<dbReference type="InterPro" id="IPR006600">
    <property type="entry name" value="HTH_CenpB_DNA-bd_dom"/>
</dbReference>
<proteinExistence type="predicted"/>
<evidence type="ECO:0000259" key="2">
    <source>
        <dbReference type="PROSITE" id="PS51253"/>
    </source>
</evidence>
<dbReference type="PANTHER" id="PTHR19303">
    <property type="entry name" value="TRANSPOSON"/>
    <property type="match status" value="1"/>
</dbReference>
<dbReference type="RefSeq" id="XP_009529943.1">
    <property type="nucleotide sequence ID" value="XM_009531648.1"/>
</dbReference>
<dbReference type="PROSITE" id="PS51253">
    <property type="entry name" value="HTH_CENPB"/>
    <property type="match status" value="1"/>
</dbReference>
<dbReference type="Gene3D" id="1.10.10.60">
    <property type="entry name" value="Homeodomain-like"/>
    <property type="match status" value="1"/>
</dbReference>
<protein>
    <recommendedName>
        <fullName evidence="2">HTH CENPB-type domain-containing protein</fullName>
    </recommendedName>
</protein>
<dbReference type="PANTHER" id="PTHR19303:SF57">
    <property type="entry name" value="HTH CENPB-TYPE DOMAIN-CONTAINING PROTEIN"/>
    <property type="match status" value="1"/>
</dbReference>
<dbReference type="GeneID" id="20658916"/>
<dbReference type="STRING" id="1094619.G4ZKL3"/>
<keyword evidence="4" id="KW-1185">Reference proteome</keyword>
<dbReference type="EMBL" id="JH159155">
    <property type="protein sequence ID" value="EGZ16194.1"/>
    <property type="molecule type" value="Genomic_DNA"/>
</dbReference>
<dbReference type="GO" id="GO:0003677">
    <property type="term" value="F:DNA binding"/>
    <property type="evidence" value="ECO:0007669"/>
    <property type="project" value="UniProtKB-KW"/>
</dbReference>
<dbReference type="SMART" id="SM00674">
    <property type="entry name" value="CENPB"/>
    <property type="match status" value="1"/>
</dbReference>
<dbReference type="InterPro" id="IPR009057">
    <property type="entry name" value="Homeodomain-like_sf"/>
</dbReference>
<dbReference type="InterPro" id="IPR050863">
    <property type="entry name" value="CenT-Element_Derived"/>
</dbReference>
<gene>
    <name evidence="3" type="ORF">PHYSODRAFT_508800</name>
</gene>
<dbReference type="SUPFAM" id="SSF46689">
    <property type="entry name" value="Homeodomain-like"/>
    <property type="match status" value="1"/>
</dbReference>
<name>G4ZKL3_PHYSP</name>
<reference evidence="3 4" key="1">
    <citation type="journal article" date="2006" name="Science">
        <title>Phytophthora genome sequences uncover evolutionary origins and mechanisms of pathogenesis.</title>
        <authorList>
            <person name="Tyler B.M."/>
            <person name="Tripathy S."/>
            <person name="Zhang X."/>
            <person name="Dehal P."/>
            <person name="Jiang R.H."/>
            <person name="Aerts A."/>
            <person name="Arredondo F.D."/>
            <person name="Baxter L."/>
            <person name="Bensasson D."/>
            <person name="Beynon J.L."/>
            <person name="Chapman J."/>
            <person name="Damasceno C.M."/>
            <person name="Dorrance A.E."/>
            <person name="Dou D."/>
            <person name="Dickerman A.W."/>
            <person name="Dubchak I.L."/>
            <person name="Garbelotto M."/>
            <person name="Gijzen M."/>
            <person name="Gordon S.G."/>
            <person name="Govers F."/>
            <person name="Grunwald N.J."/>
            <person name="Huang W."/>
            <person name="Ivors K.L."/>
            <person name="Jones R.W."/>
            <person name="Kamoun S."/>
            <person name="Krampis K."/>
            <person name="Lamour K.H."/>
            <person name="Lee M.K."/>
            <person name="McDonald W.H."/>
            <person name="Medina M."/>
            <person name="Meijer H.J."/>
            <person name="Nordberg E.K."/>
            <person name="Maclean D.J."/>
            <person name="Ospina-Giraldo M.D."/>
            <person name="Morris P.F."/>
            <person name="Phuntumart V."/>
            <person name="Putnam N.H."/>
            <person name="Rash S."/>
            <person name="Rose J.K."/>
            <person name="Sakihama Y."/>
            <person name="Salamov A.A."/>
            <person name="Savidor A."/>
            <person name="Scheuring C.F."/>
            <person name="Smith B.M."/>
            <person name="Sobral B.W."/>
            <person name="Terry A."/>
            <person name="Torto-Alalibo T.A."/>
            <person name="Win J."/>
            <person name="Xu Z."/>
            <person name="Zhang H."/>
            <person name="Grigoriev I.V."/>
            <person name="Rokhsar D.S."/>
            <person name="Boore J.L."/>
        </authorList>
    </citation>
    <scope>NUCLEOTIDE SEQUENCE [LARGE SCALE GENOMIC DNA]</scope>
    <source>
        <strain evidence="3 4">P6497</strain>
    </source>
</reference>
<dbReference type="AlphaFoldDB" id="G4ZKL3"/>
<accession>G4ZKL3</accession>
<evidence type="ECO:0000256" key="1">
    <source>
        <dbReference type="ARBA" id="ARBA00023125"/>
    </source>
</evidence>
<organism evidence="3 4">
    <name type="scientific">Phytophthora sojae (strain P6497)</name>
    <name type="common">Soybean stem and root rot agent</name>
    <name type="synonym">Phytophthora megasperma f. sp. glycines</name>
    <dbReference type="NCBI Taxonomy" id="1094619"/>
    <lineage>
        <taxon>Eukaryota</taxon>
        <taxon>Sar</taxon>
        <taxon>Stramenopiles</taxon>
        <taxon>Oomycota</taxon>
        <taxon>Peronosporomycetes</taxon>
        <taxon>Peronosporales</taxon>
        <taxon>Peronosporaceae</taxon>
        <taxon>Phytophthora</taxon>
    </lineage>
</organism>
<dbReference type="Pfam" id="PF03221">
    <property type="entry name" value="HTH_Tnp_Tc5"/>
    <property type="match status" value="1"/>
</dbReference>
<dbReference type="GO" id="GO:0005634">
    <property type="term" value="C:nucleus"/>
    <property type="evidence" value="ECO:0007669"/>
    <property type="project" value="TreeGrafter"/>
</dbReference>
<dbReference type="InParanoid" id="G4ZKL3"/>
<dbReference type="OMA" id="TNNCESK"/>
<evidence type="ECO:0000313" key="3">
    <source>
        <dbReference type="EMBL" id="EGZ16194.1"/>
    </source>
</evidence>
<dbReference type="Proteomes" id="UP000002640">
    <property type="component" value="Unassembled WGS sequence"/>
</dbReference>
<sequence>MARAPPPGCPRLPGGQGRWKTKRVLTSYTAATKKAVVEHLRLHCNVRFTIDSFFPDLPTEKYQGRRVLVLRWARQYDSIAATCASVGGGGKRKARSTGSATILPLDVELEIVSWISDLRAEGVPVTSLMLRLKALSAAKAAGVHRFRASSGWQCLFKRRHPLSMRSRTRQGQNLPAKTLHGTGEKTVWVRCGGKSKERATVMLLGDSNGNKYPPFLVFKSKPSTVLQRREANTRLRHGLGVSVWKDVGPAQEKERVQVHGNAKGWWNTSLSVEFLRYHFGARPQPEKPVLLLWDDFSGHWSKEVIQCAKELKVE</sequence>
<evidence type="ECO:0000313" key="4">
    <source>
        <dbReference type="Proteomes" id="UP000002640"/>
    </source>
</evidence>
<dbReference type="KEGG" id="psoj:PHYSODRAFT_508800"/>
<dbReference type="SMR" id="G4ZKL3"/>
<keyword evidence="1" id="KW-0238">DNA-binding</keyword>
<feature type="domain" description="HTH CENPB-type" evidence="2">
    <location>
        <begin position="95"/>
        <end position="166"/>
    </location>
</feature>